<evidence type="ECO:0000313" key="1">
    <source>
        <dbReference type="EMBL" id="MFM4894050.1"/>
    </source>
</evidence>
<sequence>MMALLLGSALGLGALQCELDVRAQSRVDEPLALVMALSNQGEDTLEVLSWFTPFEGWFADAIDLTLDEQVIPYQGPLAKRGAPGADDRLIIGPRQRIKAEAELTQVYDLSRPGHYRLSYRSMPVQDDQELSPRCPPVRFERLALPASEEPVQ</sequence>
<dbReference type="Proteomes" id="UP001630969">
    <property type="component" value="Unassembled WGS sequence"/>
</dbReference>
<accession>A0ABW9GSD0</accession>
<reference evidence="1 2" key="1">
    <citation type="submission" date="2024-09" db="EMBL/GenBank/DDBJ databases">
        <title>Aeromonas strains Genome sequencing and assembly.</title>
        <authorList>
            <person name="Hu X."/>
            <person name="Tang B."/>
        </authorList>
    </citation>
    <scope>NUCLEOTIDE SEQUENCE [LARGE SCALE GENOMIC DNA]</scope>
    <source>
        <strain evidence="1 2">NB23SCDHY001</strain>
    </source>
</reference>
<dbReference type="RefSeq" id="WP_408791009.1">
    <property type="nucleotide sequence ID" value="NZ_JBGXBU010000006.1"/>
</dbReference>
<dbReference type="Gene3D" id="2.60.40.2970">
    <property type="match status" value="1"/>
</dbReference>
<comment type="caution">
    <text evidence="1">The sequence shown here is derived from an EMBL/GenBank/DDBJ whole genome shotgun (WGS) entry which is preliminary data.</text>
</comment>
<proteinExistence type="predicted"/>
<dbReference type="GeneID" id="97221314"/>
<protein>
    <submittedName>
        <fullName evidence="1">Protease</fullName>
    </submittedName>
</protein>
<name>A0ABW9GSD0_9GAMM</name>
<dbReference type="EMBL" id="JBGXBU010000006">
    <property type="protein sequence ID" value="MFM4894050.1"/>
    <property type="molecule type" value="Genomic_DNA"/>
</dbReference>
<keyword evidence="1" id="KW-0645">Protease</keyword>
<organism evidence="1 2">
    <name type="scientific">Aeromonas bivalvium</name>
    <dbReference type="NCBI Taxonomy" id="440079"/>
    <lineage>
        <taxon>Bacteria</taxon>
        <taxon>Pseudomonadati</taxon>
        <taxon>Pseudomonadota</taxon>
        <taxon>Gammaproteobacteria</taxon>
        <taxon>Aeromonadales</taxon>
        <taxon>Aeromonadaceae</taxon>
        <taxon>Aeromonas</taxon>
    </lineage>
</organism>
<evidence type="ECO:0000313" key="2">
    <source>
        <dbReference type="Proteomes" id="UP001630969"/>
    </source>
</evidence>
<gene>
    <name evidence="1" type="ORF">ACEUDJ_14410</name>
</gene>
<keyword evidence="2" id="KW-1185">Reference proteome</keyword>
<dbReference type="GO" id="GO:0008233">
    <property type="term" value="F:peptidase activity"/>
    <property type="evidence" value="ECO:0007669"/>
    <property type="project" value="UniProtKB-KW"/>
</dbReference>
<dbReference type="GO" id="GO:0006508">
    <property type="term" value="P:proteolysis"/>
    <property type="evidence" value="ECO:0007669"/>
    <property type="project" value="UniProtKB-KW"/>
</dbReference>
<keyword evidence="1" id="KW-0378">Hydrolase</keyword>